<keyword evidence="5 8" id="KW-1133">Transmembrane helix</keyword>
<dbReference type="FunFam" id="1.20.1250.20:FF:000388">
    <property type="entry name" value="MFS sugar transporter, putative"/>
    <property type="match status" value="1"/>
</dbReference>
<evidence type="ECO:0000256" key="8">
    <source>
        <dbReference type="SAM" id="Phobius"/>
    </source>
</evidence>
<feature type="transmembrane region" description="Helical" evidence="8">
    <location>
        <begin position="33"/>
        <end position="59"/>
    </location>
</feature>
<dbReference type="Pfam" id="PF00083">
    <property type="entry name" value="Sugar_tr"/>
    <property type="match status" value="1"/>
</dbReference>
<evidence type="ECO:0000313" key="10">
    <source>
        <dbReference type="EMBL" id="QDS76146.1"/>
    </source>
</evidence>
<dbReference type="PROSITE" id="PS50850">
    <property type="entry name" value="MFS"/>
    <property type="match status" value="1"/>
</dbReference>
<dbReference type="GO" id="GO:0005351">
    <property type="term" value="F:carbohydrate:proton symporter activity"/>
    <property type="evidence" value="ECO:0007669"/>
    <property type="project" value="TreeGrafter"/>
</dbReference>
<dbReference type="InterPro" id="IPR005829">
    <property type="entry name" value="Sugar_transporter_CS"/>
</dbReference>
<dbReference type="FunFam" id="1.20.1250.20:FF:000451">
    <property type="entry name" value="MFS sugar transporter, putative"/>
    <property type="match status" value="1"/>
</dbReference>
<dbReference type="PROSITE" id="PS00216">
    <property type="entry name" value="SUGAR_TRANSPORT_1"/>
    <property type="match status" value="1"/>
</dbReference>
<evidence type="ECO:0000256" key="2">
    <source>
        <dbReference type="ARBA" id="ARBA00010992"/>
    </source>
</evidence>
<dbReference type="OrthoDB" id="8120565at2759"/>
<feature type="transmembrane region" description="Helical" evidence="8">
    <location>
        <begin position="166"/>
        <end position="184"/>
    </location>
</feature>
<feature type="transmembrane region" description="Helical" evidence="8">
    <location>
        <begin position="471"/>
        <end position="494"/>
    </location>
</feature>
<dbReference type="STRING" id="50376.A0A517LKQ6"/>
<keyword evidence="4 8" id="KW-0812">Transmembrane</keyword>
<evidence type="ECO:0000256" key="3">
    <source>
        <dbReference type="ARBA" id="ARBA00022448"/>
    </source>
</evidence>
<dbReference type="PROSITE" id="PS00217">
    <property type="entry name" value="SUGAR_TRANSPORT_2"/>
    <property type="match status" value="1"/>
</dbReference>
<dbReference type="PRINTS" id="PR00171">
    <property type="entry name" value="SUGRTRNSPORT"/>
</dbReference>
<feature type="transmembrane region" description="Helical" evidence="8">
    <location>
        <begin position="109"/>
        <end position="127"/>
    </location>
</feature>
<evidence type="ECO:0000259" key="9">
    <source>
        <dbReference type="PROSITE" id="PS50850"/>
    </source>
</evidence>
<dbReference type="PANTHER" id="PTHR48022:SF48">
    <property type="entry name" value="SUGAR TRANSPORTER, PUTATIVE (AFU_ORTHOLOGUE AFUA_3G06730)-RELATED"/>
    <property type="match status" value="1"/>
</dbReference>
<feature type="transmembrane region" description="Helical" evidence="8">
    <location>
        <begin position="235"/>
        <end position="252"/>
    </location>
</feature>
<dbReference type="InterPro" id="IPR005828">
    <property type="entry name" value="MFS_sugar_transport-like"/>
</dbReference>
<dbReference type="NCBIfam" id="TIGR00879">
    <property type="entry name" value="SP"/>
    <property type="match status" value="1"/>
</dbReference>
<sequence length="579" mass="62939">MGHPEESSQDQAPGVLIEIPKVPLRTLLRQNPYVLGLACFASLGGFLFGYDQGVVSGVITMESFGASYPRIYSDSSFKGWFVSTLLLTAWLGSLLNAPVADKLGRKRSILLACVIFTFGSAIQAGAVNTPMIFAGRGIAGLSVGMLTMIIPMYMAEVSVPGLRGSLVVLQQLSITIGILISYWLEYGTHYIGGIRCAPGVTYSGGTASDRTFDPYKDVPRGGCTGQSDASWRVPFAIQIVPALVLNIGMLFFPESPRWSIMAGRNDAAASALSHIRRLPVHDESIQRELLAIKAEVQFQRAYNEERYGGKTGIALATAQYIALVEKWSDFKRMYVGCCTMFFQQFVGCNAMIYYAPTIFTQLGLNGNTSSLLATGVYGIVNTLSTIPALLLIDKVGRRPLLMSGALGIGISLVIVGGIVGGFGDRLSSEKAAGWAGIAFLYVYCINFAYSFGPIGWVLPSEIFPIGNRSKAMSITTSTTWMCNFIIGLVTPMMFDALGYGTYLFFAAFCFMALIFTYFFVPETRGKTLEDMDVVFGDNAAHEEKLKLFQIAARLQAEEEAAHSDGAHEIKEAEVKYEHV</sequence>
<keyword evidence="3 7" id="KW-0813">Transport</keyword>
<evidence type="ECO:0000256" key="5">
    <source>
        <dbReference type="ARBA" id="ARBA00022989"/>
    </source>
</evidence>
<dbReference type="InterPro" id="IPR050360">
    <property type="entry name" value="MFS_Sugar_Transporters"/>
</dbReference>
<dbReference type="EMBL" id="CP042198">
    <property type="protein sequence ID" value="QDS76146.1"/>
    <property type="molecule type" value="Genomic_DNA"/>
</dbReference>
<feature type="transmembrane region" description="Helical" evidence="8">
    <location>
        <begin position="133"/>
        <end position="154"/>
    </location>
</feature>
<feature type="transmembrane region" description="Helical" evidence="8">
    <location>
        <begin position="79"/>
        <end position="97"/>
    </location>
</feature>
<dbReference type="GO" id="GO:0016020">
    <property type="term" value="C:membrane"/>
    <property type="evidence" value="ECO:0007669"/>
    <property type="project" value="UniProtKB-SubCell"/>
</dbReference>
<dbReference type="InterPro" id="IPR036259">
    <property type="entry name" value="MFS_trans_sf"/>
</dbReference>
<name>A0A517LKQ6_9PEZI</name>
<keyword evidence="11" id="KW-1185">Reference proteome</keyword>
<evidence type="ECO:0000256" key="1">
    <source>
        <dbReference type="ARBA" id="ARBA00004141"/>
    </source>
</evidence>
<accession>A0A517LKQ6</accession>
<feature type="transmembrane region" description="Helical" evidence="8">
    <location>
        <begin position="375"/>
        <end position="392"/>
    </location>
</feature>
<comment type="similarity">
    <text evidence="2 7">Belongs to the major facilitator superfamily. Sugar transporter (TC 2.A.1.1) family.</text>
</comment>
<dbReference type="PANTHER" id="PTHR48022">
    <property type="entry name" value="PLASTIDIC GLUCOSE TRANSPORTER 4"/>
    <property type="match status" value="1"/>
</dbReference>
<gene>
    <name evidence="10" type="ORF">FKW77_007342</name>
</gene>
<protein>
    <recommendedName>
        <fullName evidence="9">Major facilitator superfamily (MFS) profile domain-containing protein</fullName>
    </recommendedName>
</protein>
<dbReference type="InterPro" id="IPR003663">
    <property type="entry name" value="Sugar/inositol_transpt"/>
</dbReference>
<evidence type="ECO:0000313" key="11">
    <source>
        <dbReference type="Proteomes" id="UP000316270"/>
    </source>
</evidence>
<proteinExistence type="inferred from homology"/>
<keyword evidence="6 8" id="KW-0472">Membrane</keyword>
<dbReference type="Gene3D" id="1.20.1250.20">
    <property type="entry name" value="MFS general substrate transporter like domains"/>
    <property type="match status" value="2"/>
</dbReference>
<evidence type="ECO:0000256" key="6">
    <source>
        <dbReference type="ARBA" id="ARBA00023136"/>
    </source>
</evidence>
<dbReference type="SUPFAM" id="SSF103473">
    <property type="entry name" value="MFS general substrate transporter"/>
    <property type="match status" value="1"/>
</dbReference>
<evidence type="ECO:0000256" key="7">
    <source>
        <dbReference type="RuleBase" id="RU003346"/>
    </source>
</evidence>
<reference evidence="10 11" key="1">
    <citation type="submission" date="2019-07" db="EMBL/GenBank/DDBJ databases">
        <title>Finished genome of Venturia effusa.</title>
        <authorList>
            <person name="Young C.A."/>
            <person name="Cox M.P."/>
            <person name="Ganley A.R.D."/>
            <person name="David W.J."/>
        </authorList>
    </citation>
    <scope>NUCLEOTIDE SEQUENCE [LARGE SCALE GENOMIC DNA]</scope>
    <source>
        <strain evidence="11">albino</strain>
    </source>
</reference>
<organism evidence="10 11">
    <name type="scientific">Venturia effusa</name>
    <dbReference type="NCBI Taxonomy" id="50376"/>
    <lineage>
        <taxon>Eukaryota</taxon>
        <taxon>Fungi</taxon>
        <taxon>Dikarya</taxon>
        <taxon>Ascomycota</taxon>
        <taxon>Pezizomycotina</taxon>
        <taxon>Dothideomycetes</taxon>
        <taxon>Pleosporomycetidae</taxon>
        <taxon>Venturiales</taxon>
        <taxon>Venturiaceae</taxon>
        <taxon>Venturia</taxon>
    </lineage>
</organism>
<dbReference type="AlphaFoldDB" id="A0A517LKQ6"/>
<dbReference type="InterPro" id="IPR020846">
    <property type="entry name" value="MFS_dom"/>
</dbReference>
<feature type="domain" description="Major facilitator superfamily (MFS) profile" evidence="9">
    <location>
        <begin position="37"/>
        <end position="524"/>
    </location>
</feature>
<dbReference type="Proteomes" id="UP000316270">
    <property type="component" value="Chromosome 14"/>
</dbReference>
<comment type="subcellular location">
    <subcellularLocation>
        <location evidence="1">Membrane</location>
        <topology evidence="1">Multi-pass membrane protein</topology>
    </subcellularLocation>
</comment>
<feature type="transmembrane region" description="Helical" evidence="8">
    <location>
        <begin position="500"/>
        <end position="520"/>
    </location>
</feature>
<feature type="transmembrane region" description="Helical" evidence="8">
    <location>
        <begin position="399"/>
        <end position="422"/>
    </location>
</feature>
<feature type="transmembrane region" description="Helical" evidence="8">
    <location>
        <begin position="434"/>
        <end position="459"/>
    </location>
</feature>
<feature type="transmembrane region" description="Helical" evidence="8">
    <location>
        <begin position="333"/>
        <end position="355"/>
    </location>
</feature>
<evidence type="ECO:0000256" key="4">
    <source>
        <dbReference type="ARBA" id="ARBA00022692"/>
    </source>
</evidence>